<dbReference type="OMA" id="FYRGHKX"/>
<dbReference type="InterPro" id="IPR050835">
    <property type="entry name" value="ABC_transporter_sub-D"/>
</dbReference>
<organism evidence="6">
    <name type="scientific">Danio rerio</name>
    <name type="common">Zebrafish</name>
    <name type="synonym">Brachydanio rerio</name>
    <dbReference type="NCBI Taxonomy" id="7955"/>
    <lineage>
        <taxon>Eukaryota</taxon>
        <taxon>Metazoa</taxon>
        <taxon>Chordata</taxon>
        <taxon>Craniata</taxon>
        <taxon>Vertebrata</taxon>
        <taxon>Euteleostomi</taxon>
        <taxon>Actinopterygii</taxon>
        <taxon>Neopterygii</taxon>
        <taxon>Teleostei</taxon>
        <taxon>Ostariophysi</taxon>
        <taxon>Cypriniformes</taxon>
        <taxon>Danionidae</taxon>
        <taxon>Danioninae</taxon>
        <taxon>Danio</taxon>
    </lineage>
</organism>
<dbReference type="ZFIN" id="ZDB-GENE-050517-28">
    <property type="gene designation" value="abcd2"/>
</dbReference>
<dbReference type="Pfam" id="PF06472">
    <property type="entry name" value="ABC_membrane_2"/>
    <property type="match status" value="1"/>
</dbReference>
<evidence type="ECO:0000313" key="7">
    <source>
        <dbReference type="ZFIN" id="ZDB-GENE-050517-28"/>
    </source>
</evidence>
<dbReference type="eggNOG" id="KOG0064">
    <property type="taxonomic scope" value="Eukaryota"/>
</dbReference>
<dbReference type="STRING" id="7955.ENSDARP00000076957"/>
<proteinExistence type="predicted"/>
<dbReference type="Ensembl" id="ENSDART00000082522.6">
    <property type="protein sequence ID" value="ENSDARP00000076957.4"/>
    <property type="gene ID" value="ENSDARG00000059409.6"/>
</dbReference>
<keyword evidence="1" id="KW-0813">Transport</keyword>
<dbReference type="PaxDb" id="7955-ENSDARP00000076957"/>
<dbReference type="PANTHER" id="PTHR11384:SF68">
    <property type="entry name" value="ATP-BINDING CASSETTE SUB-FAMILY D MEMBER 2-RELATED"/>
    <property type="match status" value="1"/>
</dbReference>
<keyword evidence="4" id="KW-0472">Membrane</keyword>
<dbReference type="PhylomeDB" id="E7F973"/>
<evidence type="ECO:0000256" key="4">
    <source>
        <dbReference type="ARBA" id="ARBA00023136"/>
    </source>
</evidence>
<reference evidence="6" key="2">
    <citation type="journal article" date="2013" name="Nature">
        <title>The zebrafish reference genome sequence and its relationship to the human genome.</title>
        <authorList>
            <consortium name="Genome Reference Consortium Zebrafish"/>
            <person name="Howe K."/>
            <person name="Clark M.D."/>
            <person name="Torroja C.F."/>
            <person name="Torrance J."/>
            <person name="Berthelot C."/>
            <person name="Muffato M."/>
            <person name="Collins J.E."/>
            <person name="Humphray S."/>
            <person name="McLaren K."/>
            <person name="Matthews L."/>
            <person name="McLaren S."/>
            <person name="Sealy I."/>
            <person name="Caccamo M."/>
            <person name="Churcher C."/>
            <person name="Scott C."/>
            <person name="Barrett J.C."/>
            <person name="Koch R."/>
            <person name="Rauch G.J."/>
            <person name="White S."/>
            <person name="Chow W."/>
            <person name="Kilian B."/>
            <person name="Quintais L.T."/>
            <person name="Guerra-Assuncao J.A."/>
            <person name="Zhou Y."/>
            <person name="Gu Y."/>
            <person name="Yen J."/>
            <person name="Vogel J.H."/>
            <person name="Eyre T."/>
            <person name="Redmond S."/>
            <person name="Banerjee R."/>
            <person name="Chi J."/>
            <person name="Fu B."/>
            <person name="Langley E."/>
            <person name="Maguire S.F."/>
            <person name="Laird G.K."/>
            <person name="Lloyd D."/>
            <person name="Kenyon E."/>
            <person name="Donaldson S."/>
            <person name="Sehra H."/>
            <person name="Almeida-King J."/>
            <person name="Loveland J."/>
            <person name="Trevanion S."/>
            <person name="Jones M."/>
            <person name="Quail M."/>
            <person name="Willey D."/>
            <person name="Hunt A."/>
            <person name="Burton J."/>
            <person name="Sims S."/>
            <person name="McLay K."/>
            <person name="Plumb B."/>
            <person name="Davis J."/>
            <person name="Clee C."/>
            <person name="Oliver K."/>
            <person name="Clark R."/>
            <person name="Riddle C."/>
            <person name="Elliot D."/>
            <person name="Eliott D."/>
            <person name="Threadgold G."/>
            <person name="Harden G."/>
            <person name="Ware D."/>
            <person name="Begum S."/>
            <person name="Mortimore B."/>
            <person name="Mortimer B."/>
            <person name="Kerry G."/>
            <person name="Heath P."/>
            <person name="Phillimore B."/>
            <person name="Tracey A."/>
            <person name="Corby N."/>
            <person name="Dunn M."/>
            <person name="Johnson C."/>
            <person name="Wood J."/>
            <person name="Clark S."/>
            <person name="Pelan S."/>
            <person name="Griffiths G."/>
            <person name="Smith M."/>
            <person name="Glithero R."/>
            <person name="Howden P."/>
            <person name="Barker N."/>
            <person name="Lloyd C."/>
            <person name="Stevens C."/>
            <person name="Harley J."/>
            <person name="Holt K."/>
            <person name="Panagiotidis G."/>
            <person name="Lovell J."/>
            <person name="Beasley H."/>
            <person name="Henderson C."/>
            <person name="Gordon D."/>
            <person name="Auger K."/>
            <person name="Wright D."/>
            <person name="Collins J."/>
            <person name="Raisen C."/>
            <person name="Dyer L."/>
            <person name="Leung K."/>
            <person name="Robertson L."/>
            <person name="Ambridge K."/>
            <person name="Leongamornlert D."/>
            <person name="McGuire S."/>
            <person name="Gilderthorp R."/>
            <person name="Griffiths C."/>
            <person name="Manthravadi D."/>
            <person name="Nichol S."/>
            <person name="Barker G."/>
            <person name="Whitehead S."/>
            <person name="Kay M."/>
            <person name="Brown J."/>
            <person name="Murnane C."/>
            <person name="Gray E."/>
            <person name="Humphries M."/>
            <person name="Sycamore N."/>
            <person name="Barker D."/>
            <person name="Saunders D."/>
            <person name="Wallis J."/>
            <person name="Babbage A."/>
            <person name="Hammond S."/>
            <person name="Mashreghi-Mohammadi M."/>
            <person name="Barr L."/>
            <person name="Martin S."/>
            <person name="Wray P."/>
            <person name="Ellington A."/>
            <person name="Matthews N."/>
            <person name="Ellwood M."/>
            <person name="Woodmansey R."/>
            <person name="Clark G."/>
            <person name="Cooper J."/>
            <person name="Cooper J."/>
            <person name="Tromans A."/>
            <person name="Grafham D."/>
            <person name="Skuce C."/>
            <person name="Pandian R."/>
            <person name="Andrews R."/>
            <person name="Harrison E."/>
            <person name="Kimberley A."/>
            <person name="Garnett J."/>
            <person name="Fosker N."/>
            <person name="Hall R."/>
            <person name="Garner P."/>
            <person name="Kelly D."/>
            <person name="Bird C."/>
            <person name="Palmer S."/>
            <person name="Gehring I."/>
            <person name="Berger A."/>
            <person name="Dooley C.M."/>
            <person name="Ersan-Urun Z."/>
            <person name="Eser C."/>
            <person name="Geiger H."/>
            <person name="Geisler M."/>
            <person name="Karotki L."/>
            <person name="Kirn A."/>
            <person name="Konantz J."/>
            <person name="Konantz M."/>
            <person name="Oberlander M."/>
            <person name="Rudolph-Geiger S."/>
            <person name="Teucke M."/>
            <person name="Lanz C."/>
            <person name="Raddatz G."/>
            <person name="Osoegawa K."/>
            <person name="Zhu B."/>
            <person name="Rapp A."/>
            <person name="Widaa S."/>
            <person name="Langford C."/>
            <person name="Yang F."/>
            <person name="Schuster S.C."/>
            <person name="Carter N.P."/>
            <person name="Harrow J."/>
            <person name="Ning Z."/>
            <person name="Herrero J."/>
            <person name="Searle S.M."/>
            <person name="Enright A."/>
            <person name="Geisler R."/>
            <person name="Plasterk R.H."/>
            <person name="Lee C."/>
            <person name="Westerfield M."/>
            <person name="de Jong P.J."/>
            <person name="Zon L.I."/>
            <person name="Postlethwait J.H."/>
            <person name="Nusslein-Volhard C."/>
            <person name="Hubbard T.J."/>
            <person name="Roest Crollius H."/>
            <person name="Rogers J."/>
            <person name="Stemple D.L."/>
        </authorList>
    </citation>
    <scope>NUCLEOTIDE SEQUENCE [LARGE SCALE GENOMIC DNA]</scope>
    <source>
        <strain evidence="6">Tuebingen</strain>
    </source>
</reference>
<keyword evidence="3" id="KW-1133">Transmembrane helix</keyword>
<dbReference type="GO" id="GO:0140359">
    <property type="term" value="F:ABC-type transporter activity"/>
    <property type="evidence" value="ECO:0007669"/>
    <property type="project" value="InterPro"/>
</dbReference>
<sequence length="509" mass="56778">MSNILHAASTGKWDRSTAAKRALFLAAAAYGAKTLYPILCRQLQQRKTSRNHTPAAGHENGSLAIHKAPPETLSTVKSPGVDAEFFKQILALVKIVFPRFITKELGLLCLHSVALVSRTFLSIYVAGLDGKIVKTIVEKQPRSFMIKLMKWLLIAIPATFVNSAIRYLECKLALAFRTRLVDHAYKTYFTDQTYYKVSNMDGRLANPDQSLTEDVMMFSQSIAHLYSNLTKPILDVILTSYTLIQTARSRGANASGPTLLAGLVVFATAKVLRACSPRFGKLVAEEAHRKGYLRYVHSRIIANAEEIAFYRGHKVEMKQLQKCYSALAEQMNLILSKRLWYIMIEQFLMKYVWSGSGLVMVAVPIITATGFADNELADGQTQVLVSERTEAFTTARNLLASGADAIERIMSSYKEVTELAGYTARVHNMFLVFDEVQRGLYKRSSAACSTGEMISGDQAEMHIDGPRQIKGLFHMKRCSADACALKETVHPPNYILTWSNYISFVGRKN</sequence>
<dbReference type="Gene3D" id="1.20.1560.10">
    <property type="entry name" value="ABC transporter type 1, transmembrane domain"/>
    <property type="match status" value="1"/>
</dbReference>
<dbReference type="PROSITE" id="PS50929">
    <property type="entry name" value="ABC_TM1F"/>
    <property type="match status" value="1"/>
</dbReference>
<dbReference type="GeneTree" id="ENSGT00950000182955"/>
<protein>
    <submittedName>
        <fullName evidence="6">ATP-binding cassette, sub-family D (ALD), member 2</fullName>
    </submittedName>
</protein>
<dbReference type="PANTHER" id="PTHR11384">
    <property type="entry name" value="ATP-BINDING CASSETTE, SUB-FAMILY D MEMBER"/>
    <property type="match status" value="1"/>
</dbReference>
<dbReference type="AGR" id="ZFIN:ZDB-GENE-050517-28"/>
<evidence type="ECO:0000256" key="1">
    <source>
        <dbReference type="ARBA" id="ARBA00022448"/>
    </source>
</evidence>
<dbReference type="OrthoDB" id="422637at2759"/>
<dbReference type="EMBL" id="CABZ01043957">
    <property type="status" value="NOT_ANNOTATED_CDS"/>
    <property type="molecule type" value="Genomic_DNA"/>
</dbReference>
<dbReference type="InParanoid" id="E7F973"/>
<feature type="domain" description="ABC transmembrane type-1" evidence="5">
    <location>
        <begin position="113"/>
        <end position="349"/>
    </location>
</feature>
<dbReference type="PRO" id="PR:E7F973"/>
<dbReference type="AlphaFoldDB" id="E7F973"/>
<evidence type="ECO:0000256" key="2">
    <source>
        <dbReference type="ARBA" id="ARBA00022692"/>
    </source>
</evidence>
<accession>E7F973</accession>
<dbReference type="HOGENOM" id="CLU_007587_5_0_1"/>
<dbReference type="InterPro" id="IPR036640">
    <property type="entry name" value="ABC1_TM_sf"/>
</dbReference>
<keyword evidence="2" id="KW-0812">Transmembrane</keyword>
<dbReference type="GO" id="GO:0016020">
    <property type="term" value="C:membrane"/>
    <property type="evidence" value="ECO:0007669"/>
    <property type="project" value="InterPro"/>
</dbReference>
<dbReference type="SUPFAM" id="SSF90123">
    <property type="entry name" value="ABC transporter transmembrane region"/>
    <property type="match status" value="1"/>
</dbReference>
<dbReference type="SMR" id="E7F973"/>
<reference evidence="6" key="1">
    <citation type="submission" date="2011-07" db="UniProtKB">
        <authorList>
            <consortium name="Ensembl"/>
        </authorList>
    </citation>
    <scope>IDENTIFICATION</scope>
    <source>
        <strain evidence="6">Tuebingen</strain>
    </source>
</reference>
<evidence type="ECO:0000259" key="5">
    <source>
        <dbReference type="PROSITE" id="PS50929"/>
    </source>
</evidence>
<name>E7F973_DANRE</name>
<dbReference type="EMBL" id="CABZ01043958">
    <property type="status" value="NOT_ANNOTATED_CDS"/>
    <property type="molecule type" value="Genomic_DNA"/>
</dbReference>
<gene>
    <name evidence="6 7" type="primary">abcd2</name>
</gene>
<evidence type="ECO:0000313" key="6">
    <source>
        <dbReference type="Ensembl" id="ENSDARP00000076957"/>
    </source>
</evidence>
<dbReference type="InterPro" id="IPR011527">
    <property type="entry name" value="ABC1_TM_dom"/>
</dbReference>
<dbReference type="GO" id="GO:0005524">
    <property type="term" value="F:ATP binding"/>
    <property type="evidence" value="ECO:0007669"/>
    <property type="project" value="InterPro"/>
</dbReference>
<evidence type="ECO:0000256" key="3">
    <source>
        <dbReference type="ARBA" id="ARBA00022989"/>
    </source>
</evidence>
<dbReference type="Bgee" id="ENSDARG00000059409">
    <property type="expression patterns" value="Expressed in mature ovarian follicle and 4 other cell types or tissues"/>
</dbReference>